<dbReference type="Proteomes" id="UP000655830">
    <property type="component" value="Unassembled WGS sequence"/>
</dbReference>
<comment type="caution">
    <text evidence="1">The sequence shown here is derived from an EMBL/GenBank/DDBJ whole genome shotgun (WGS) entry which is preliminary data.</text>
</comment>
<dbReference type="EMBL" id="JACRSY010000020">
    <property type="protein sequence ID" value="MBC8580392.1"/>
    <property type="molecule type" value="Genomic_DNA"/>
</dbReference>
<evidence type="ECO:0000313" key="2">
    <source>
        <dbReference type="Proteomes" id="UP000655830"/>
    </source>
</evidence>
<accession>A0A926EL91</accession>
<name>A0A926EL91_9FIRM</name>
<organism evidence="1 2">
    <name type="scientific">Zhenhengia yiwuensis</name>
    <dbReference type="NCBI Taxonomy" id="2763666"/>
    <lineage>
        <taxon>Bacteria</taxon>
        <taxon>Bacillati</taxon>
        <taxon>Bacillota</taxon>
        <taxon>Clostridia</taxon>
        <taxon>Lachnospirales</taxon>
        <taxon>Lachnospiraceae</taxon>
        <taxon>Zhenhengia</taxon>
    </lineage>
</organism>
<dbReference type="RefSeq" id="WP_177669765.1">
    <property type="nucleotide sequence ID" value="NZ_JACRSY010000020.1"/>
</dbReference>
<keyword evidence="2" id="KW-1185">Reference proteome</keyword>
<sequence>MEENKTCGCSHDEGCCGGASHTHDHEGCGCSGGHDEPVIYVTFEDEDKEVACDVLGIFEVEDQEYIALAPQDEEEVLIYRYSENGEDIQLDEINSDEEYEKVAAEFDDLFFGELEEAPETEE</sequence>
<protein>
    <submittedName>
        <fullName evidence="1">DUF1292 domain-containing protein</fullName>
    </submittedName>
</protein>
<reference evidence="1" key="1">
    <citation type="submission" date="2020-08" db="EMBL/GenBank/DDBJ databases">
        <title>Genome public.</title>
        <authorList>
            <person name="Liu C."/>
            <person name="Sun Q."/>
        </authorList>
    </citation>
    <scope>NUCLEOTIDE SEQUENCE</scope>
    <source>
        <strain evidence="1">NSJ-12</strain>
    </source>
</reference>
<dbReference type="InterPro" id="IPR009711">
    <property type="entry name" value="UPF0473"/>
</dbReference>
<gene>
    <name evidence="1" type="ORF">H8718_12720</name>
</gene>
<dbReference type="AlphaFoldDB" id="A0A926EL91"/>
<dbReference type="Pfam" id="PF06949">
    <property type="entry name" value="DUF1292"/>
    <property type="match status" value="1"/>
</dbReference>
<proteinExistence type="predicted"/>
<evidence type="ECO:0000313" key="1">
    <source>
        <dbReference type="EMBL" id="MBC8580392.1"/>
    </source>
</evidence>